<sequence length="122" mass="13000">MTLPFHQTRIKSIIKRRQRKPEYFTYSFKHFECLQLHCFCFLGVASLISKPGLGLDFGDSGFPTLTEAEGGSGKTTGDCGGIPPKPVKSSCLASFLAGTSDGKSAFATTSLGTTFLGAQSLP</sequence>
<name>A0AAQ3PDL4_VIGMU</name>
<dbReference type="AlphaFoldDB" id="A0AAQ3PDL4"/>
<organism evidence="1 2">
    <name type="scientific">Vigna mungo</name>
    <name type="common">Black gram</name>
    <name type="synonym">Phaseolus mungo</name>
    <dbReference type="NCBI Taxonomy" id="3915"/>
    <lineage>
        <taxon>Eukaryota</taxon>
        <taxon>Viridiplantae</taxon>
        <taxon>Streptophyta</taxon>
        <taxon>Embryophyta</taxon>
        <taxon>Tracheophyta</taxon>
        <taxon>Spermatophyta</taxon>
        <taxon>Magnoliopsida</taxon>
        <taxon>eudicotyledons</taxon>
        <taxon>Gunneridae</taxon>
        <taxon>Pentapetalae</taxon>
        <taxon>rosids</taxon>
        <taxon>fabids</taxon>
        <taxon>Fabales</taxon>
        <taxon>Fabaceae</taxon>
        <taxon>Papilionoideae</taxon>
        <taxon>50 kb inversion clade</taxon>
        <taxon>NPAAA clade</taxon>
        <taxon>indigoferoid/millettioid clade</taxon>
        <taxon>Phaseoleae</taxon>
        <taxon>Vigna</taxon>
    </lineage>
</organism>
<feature type="non-terminal residue" evidence="1">
    <location>
        <position position="1"/>
    </location>
</feature>
<protein>
    <submittedName>
        <fullName evidence="1">Uncharacterized protein</fullName>
    </submittedName>
</protein>
<evidence type="ECO:0000313" key="1">
    <source>
        <dbReference type="EMBL" id="WVZ25782.1"/>
    </source>
</evidence>
<gene>
    <name evidence="1" type="ORF">V8G54_004326</name>
</gene>
<evidence type="ECO:0000313" key="2">
    <source>
        <dbReference type="Proteomes" id="UP001374535"/>
    </source>
</evidence>
<accession>A0AAQ3PDL4</accession>
<dbReference type="EMBL" id="CP144700">
    <property type="protein sequence ID" value="WVZ25782.1"/>
    <property type="molecule type" value="Genomic_DNA"/>
</dbReference>
<proteinExistence type="predicted"/>
<keyword evidence="2" id="KW-1185">Reference proteome</keyword>
<reference evidence="1 2" key="1">
    <citation type="journal article" date="2023" name="Life. Sci Alliance">
        <title>Evolutionary insights into 3D genome organization and epigenetic landscape of Vigna mungo.</title>
        <authorList>
            <person name="Junaid A."/>
            <person name="Singh B."/>
            <person name="Bhatia S."/>
        </authorList>
    </citation>
    <scope>NUCLEOTIDE SEQUENCE [LARGE SCALE GENOMIC DNA]</scope>
    <source>
        <strain evidence="1">Urdbean</strain>
    </source>
</reference>
<dbReference type="Proteomes" id="UP001374535">
    <property type="component" value="Chromosome 1"/>
</dbReference>